<dbReference type="InterPro" id="IPR017994">
    <property type="entry name" value="P_trefoil_chordata"/>
</dbReference>
<evidence type="ECO:0000256" key="1">
    <source>
        <dbReference type="ARBA" id="ARBA00023157"/>
    </source>
</evidence>
<sequence>EEKKKLCAAISFHIPVFPCQTNSPDRCVSYGCCFDYDLGYCFNAPDNVCDVNKYDSNRRNCGWKGITKTECENRGCCFDDAIYRNHIPTYDCHYRLDMPKCIVSERENCGYGGITDRECVKELGCCWDSSVRDVPWCFHGRDKIGRCTVSERTNCGFKEITEKQCVKDRGCCWDSSKRGVAWCFYGNYRIQVISGSENVTLKTMPRELRCWPCHA</sequence>
<dbReference type="Pfam" id="PF00088">
    <property type="entry name" value="Trefoil"/>
    <property type="match status" value="3"/>
</dbReference>
<dbReference type="PANTHER" id="PTHR13826:SF14">
    <property type="entry name" value="TREFOIL FACTOR 2"/>
    <property type="match status" value="1"/>
</dbReference>
<evidence type="ECO:0000313" key="4">
    <source>
        <dbReference type="EMBL" id="CAH3154865.1"/>
    </source>
</evidence>
<dbReference type="Proteomes" id="UP001159427">
    <property type="component" value="Unassembled WGS sequence"/>
</dbReference>
<dbReference type="Gene3D" id="4.10.110.10">
    <property type="entry name" value="Spasmolytic Protein, domain 1"/>
    <property type="match status" value="3"/>
</dbReference>
<dbReference type="InterPro" id="IPR044913">
    <property type="entry name" value="P_trefoil_dom_sf"/>
</dbReference>
<feature type="non-terminal residue" evidence="4">
    <location>
        <position position="1"/>
    </location>
</feature>
<keyword evidence="5" id="KW-1185">Reference proteome</keyword>
<feature type="domain" description="P-type" evidence="3">
    <location>
        <begin position="47"/>
        <end position="141"/>
    </location>
</feature>
<comment type="caution">
    <text evidence="4">The sequence shown here is derived from an EMBL/GenBank/DDBJ whole genome shotgun (WGS) entry which is preliminary data.</text>
</comment>
<dbReference type="PROSITE" id="PS51448">
    <property type="entry name" value="P_TREFOIL_2"/>
    <property type="match status" value="2"/>
</dbReference>
<dbReference type="SUPFAM" id="SSF57492">
    <property type="entry name" value="Trefoil"/>
    <property type="match status" value="3"/>
</dbReference>
<feature type="disulfide bond" evidence="2">
    <location>
        <begin position="61"/>
        <end position="76"/>
    </location>
</feature>
<dbReference type="SMART" id="SM00018">
    <property type="entry name" value="PD"/>
    <property type="match status" value="3"/>
</dbReference>
<evidence type="ECO:0000256" key="2">
    <source>
        <dbReference type="PROSITE-ProRule" id="PRU00779"/>
    </source>
</evidence>
<proteinExistence type="predicted"/>
<name>A0ABN8Q4M5_9CNID</name>
<evidence type="ECO:0000259" key="3">
    <source>
        <dbReference type="PROSITE" id="PS51448"/>
    </source>
</evidence>
<dbReference type="CDD" id="cd00111">
    <property type="entry name" value="Trefoil"/>
    <property type="match status" value="3"/>
</dbReference>
<feature type="domain" description="P-type" evidence="3">
    <location>
        <begin position="142"/>
        <end position="187"/>
    </location>
</feature>
<protein>
    <recommendedName>
        <fullName evidence="3">P-type domain-containing protein</fullName>
    </recommendedName>
</protein>
<dbReference type="InterPro" id="IPR000519">
    <property type="entry name" value="P_trefoil_dom"/>
</dbReference>
<evidence type="ECO:0000313" key="5">
    <source>
        <dbReference type="Proteomes" id="UP001159427"/>
    </source>
</evidence>
<accession>A0ABN8Q4M5</accession>
<gene>
    <name evidence="4" type="ORF">PEVE_00001526</name>
</gene>
<dbReference type="EMBL" id="CALNXI010001085">
    <property type="protein sequence ID" value="CAH3154865.1"/>
    <property type="molecule type" value="Genomic_DNA"/>
</dbReference>
<dbReference type="PRINTS" id="PR00680">
    <property type="entry name" value="PTREFOIL"/>
</dbReference>
<keyword evidence="1 2" id="KW-1015">Disulfide bond</keyword>
<reference evidence="4 5" key="1">
    <citation type="submission" date="2022-05" db="EMBL/GenBank/DDBJ databases">
        <authorList>
            <consortium name="Genoscope - CEA"/>
            <person name="William W."/>
        </authorList>
    </citation>
    <scope>NUCLEOTIDE SEQUENCE [LARGE SCALE GENOMIC DNA]</scope>
</reference>
<dbReference type="PANTHER" id="PTHR13826">
    <property type="entry name" value="INTESTINAL TREFOIL FACTOR-RELATED"/>
    <property type="match status" value="1"/>
</dbReference>
<organism evidence="4 5">
    <name type="scientific">Porites evermanni</name>
    <dbReference type="NCBI Taxonomy" id="104178"/>
    <lineage>
        <taxon>Eukaryota</taxon>
        <taxon>Metazoa</taxon>
        <taxon>Cnidaria</taxon>
        <taxon>Anthozoa</taxon>
        <taxon>Hexacorallia</taxon>
        <taxon>Scleractinia</taxon>
        <taxon>Fungiina</taxon>
        <taxon>Poritidae</taxon>
        <taxon>Porites</taxon>
    </lineage>
</organism>
<comment type="caution">
    <text evidence="2">Lacks conserved residue(s) required for the propagation of feature annotation.</text>
</comment>